<dbReference type="GO" id="GO:0008955">
    <property type="term" value="F:peptidoglycan glycosyltransferase activity"/>
    <property type="evidence" value="ECO:0007669"/>
    <property type="project" value="UniProtKB-EC"/>
</dbReference>
<keyword evidence="15" id="KW-1133">Transmembrane helix</keyword>
<evidence type="ECO:0000256" key="13">
    <source>
        <dbReference type="ARBA" id="ARBA00034000"/>
    </source>
</evidence>
<dbReference type="KEGG" id="agl:PYTT_2471"/>
<feature type="transmembrane region" description="Helical" evidence="15">
    <location>
        <begin position="21"/>
        <end position="46"/>
    </location>
</feature>
<keyword evidence="15" id="KW-0812">Transmembrane</keyword>
<evidence type="ECO:0000256" key="14">
    <source>
        <dbReference type="ARBA" id="ARBA00049902"/>
    </source>
</evidence>
<dbReference type="Gene3D" id="3.40.710.10">
    <property type="entry name" value="DD-peptidase/beta-lactamase superfamily"/>
    <property type="match status" value="1"/>
</dbReference>
<evidence type="ECO:0000256" key="9">
    <source>
        <dbReference type="ARBA" id="ARBA00022960"/>
    </source>
</evidence>
<keyword evidence="7" id="KW-0808">Transferase</keyword>
<dbReference type="OrthoDB" id="9766909at2"/>
<dbReference type="InterPro" id="IPR001264">
    <property type="entry name" value="Glyco_trans_51"/>
</dbReference>
<evidence type="ECO:0000256" key="11">
    <source>
        <dbReference type="ARBA" id="ARBA00023268"/>
    </source>
</evidence>
<keyword evidence="4" id="KW-0121">Carboxypeptidase</keyword>
<protein>
    <submittedName>
        <fullName evidence="17">Transglycosylase</fullName>
    </submittedName>
</protein>
<evidence type="ECO:0000313" key="17">
    <source>
        <dbReference type="EMBL" id="SEI00304.1"/>
    </source>
</evidence>
<evidence type="ECO:0000256" key="15">
    <source>
        <dbReference type="SAM" id="Phobius"/>
    </source>
</evidence>
<evidence type="ECO:0000256" key="4">
    <source>
        <dbReference type="ARBA" id="ARBA00022645"/>
    </source>
</evidence>
<keyword evidence="10" id="KW-0573">Peptidoglycan synthesis</keyword>
<keyword evidence="11" id="KW-0511">Multifunctional enzyme</keyword>
<evidence type="ECO:0000256" key="12">
    <source>
        <dbReference type="ARBA" id="ARBA00023316"/>
    </source>
</evidence>
<accession>A0A1C7PA44</accession>
<dbReference type="GO" id="GO:0008360">
    <property type="term" value="P:regulation of cell shape"/>
    <property type="evidence" value="ECO:0007669"/>
    <property type="project" value="UniProtKB-KW"/>
</dbReference>
<keyword evidence="8" id="KW-0378">Hydrolase</keyword>
<comment type="similarity">
    <text evidence="3">In the N-terminal section; belongs to the glycosyltransferase 51 family.</text>
</comment>
<dbReference type="GO" id="GO:0071555">
    <property type="term" value="P:cell wall organization"/>
    <property type="evidence" value="ECO:0007669"/>
    <property type="project" value="UniProtKB-KW"/>
</dbReference>
<dbReference type="InterPro" id="IPR036950">
    <property type="entry name" value="PBP_transglycosylase"/>
</dbReference>
<dbReference type="PATRIC" id="fig|1679444.3.peg.1275"/>
<dbReference type="STRING" id="1679444.PYTT_2471"/>
<gene>
    <name evidence="17" type="ORF">PYTT_2471</name>
</gene>
<evidence type="ECO:0000256" key="7">
    <source>
        <dbReference type="ARBA" id="ARBA00022679"/>
    </source>
</evidence>
<evidence type="ECO:0000256" key="5">
    <source>
        <dbReference type="ARBA" id="ARBA00022670"/>
    </source>
</evidence>
<dbReference type="InterPro" id="IPR050396">
    <property type="entry name" value="Glycosyltr_51/Transpeptidase"/>
</dbReference>
<proteinExistence type="inferred from homology"/>
<dbReference type="Proteomes" id="UP000176204">
    <property type="component" value="Chromosome I"/>
</dbReference>
<evidence type="ECO:0000256" key="2">
    <source>
        <dbReference type="ARBA" id="ARBA00007090"/>
    </source>
</evidence>
<reference evidence="18" key="1">
    <citation type="submission" date="2016-09" db="EMBL/GenBank/DDBJ databases">
        <authorList>
            <person name="Koehorst J."/>
        </authorList>
    </citation>
    <scope>NUCLEOTIDE SEQUENCE [LARGE SCALE GENOMIC DNA]</scope>
</reference>
<comment type="similarity">
    <text evidence="2">In the C-terminal section; belongs to the transpeptidase family.</text>
</comment>
<dbReference type="Pfam" id="PF00912">
    <property type="entry name" value="Transgly"/>
    <property type="match status" value="1"/>
</dbReference>
<evidence type="ECO:0000256" key="8">
    <source>
        <dbReference type="ARBA" id="ARBA00022801"/>
    </source>
</evidence>
<dbReference type="SUPFAM" id="SSF56601">
    <property type="entry name" value="beta-lactamase/transpeptidase-like"/>
    <property type="match status" value="1"/>
</dbReference>
<keyword evidence="6" id="KW-0328">Glycosyltransferase</keyword>
<comment type="catalytic activity">
    <reaction evidence="13">
        <text>Preferential cleavage: (Ac)2-L-Lys-D-Ala-|-D-Ala. Also transpeptidation of peptidyl-alanyl moieties that are N-acyl substituents of D-alanine.</text>
        <dbReference type="EC" id="3.4.16.4"/>
    </reaction>
</comment>
<dbReference type="EMBL" id="LT629973">
    <property type="protein sequence ID" value="SEI00304.1"/>
    <property type="molecule type" value="Genomic_DNA"/>
</dbReference>
<sequence length="584" mass="65767">MLPSSSNRRKRWYDVFSSVPHWIKYALIPLGILLVLFFAVVIVFSWRASQYDLAHVLDAPMNSAIYDAEGRCISALDDNERVNIALADAPQYLVDAFIAREDERFMEHGGIVYTSVLRSILKNISSFSYEQGASTITMQLARNVFDLRAKTIDRKLLEIAITKRIEEAYDKKTILAAYLNRIYFGQDCYGVAQAARTYFGKNVGSLNLSECATLAGLVRGPSYFNPIRNLKAATRERDATLKRMYETGKISEALYEKTKKEPIVVHRLDKGSYCSYIVMWVIDELESLCGEVGTESSGIRVHTSLNLPLQQFMERKCEETLQSLEKNKIWEGLPRRSKGHLDRCVQVAAMCVETRTGNVLAVIGGRSPQDGQTRWLKEVKPGMAFAPVVNCRASEKQINIIADAPLQTGRALGHKSVLDACARLHLPGNLPESDELYLGEFSLPLIDLARSLYCIQNRGKYFPLQLIQQVSSFGDTPLYVNTQQLDAKEVVPREAARNVASCRPFRTDETNRTMNMNITLPGQDGQWVSMAGRSVTVFLWLGFDEATPEMYDRKGFKKLLSETAANLAEQIYTEAKNTLNTKKK</sequence>
<evidence type="ECO:0000256" key="3">
    <source>
        <dbReference type="ARBA" id="ARBA00007739"/>
    </source>
</evidence>
<dbReference type="InterPro" id="IPR012338">
    <property type="entry name" value="Beta-lactam/transpept-like"/>
</dbReference>
<dbReference type="SUPFAM" id="SSF53955">
    <property type="entry name" value="Lysozyme-like"/>
    <property type="match status" value="1"/>
</dbReference>
<dbReference type="PANTHER" id="PTHR32282:SF33">
    <property type="entry name" value="PEPTIDOGLYCAN GLYCOSYLTRANSFERASE"/>
    <property type="match status" value="1"/>
</dbReference>
<evidence type="ECO:0000259" key="16">
    <source>
        <dbReference type="Pfam" id="PF00912"/>
    </source>
</evidence>
<organism evidence="17 18">
    <name type="scientific">Akkermansia glycaniphila</name>
    <dbReference type="NCBI Taxonomy" id="1679444"/>
    <lineage>
        <taxon>Bacteria</taxon>
        <taxon>Pseudomonadati</taxon>
        <taxon>Verrucomicrobiota</taxon>
        <taxon>Verrucomicrobiia</taxon>
        <taxon>Verrucomicrobiales</taxon>
        <taxon>Akkermansiaceae</taxon>
        <taxon>Akkermansia</taxon>
    </lineage>
</organism>
<keyword evidence="9" id="KW-0133">Cell shape</keyword>
<dbReference type="GO" id="GO:0009252">
    <property type="term" value="P:peptidoglycan biosynthetic process"/>
    <property type="evidence" value="ECO:0007669"/>
    <property type="project" value="UniProtKB-KW"/>
</dbReference>
<keyword evidence="15" id="KW-0472">Membrane</keyword>
<dbReference type="InterPro" id="IPR023346">
    <property type="entry name" value="Lysozyme-like_dom_sf"/>
</dbReference>
<comment type="catalytic activity">
    <reaction evidence="14">
        <text>[GlcNAc-(1-&gt;4)-Mur2Ac(oyl-L-Ala-gamma-D-Glu-L-Lys-D-Ala-D-Ala)](n)-di-trans,octa-cis-undecaprenyl diphosphate + beta-D-GlcNAc-(1-&gt;4)-Mur2Ac(oyl-L-Ala-gamma-D-Glu-L-Lys-D-Ala-D-Ala)-di-trans,octa-cis-undecaprenyl diphosphate = [GlcNAc-(1-&gt;4)-Mur2Ac(oyl-L-Ala-gamma-D-Glu-L-Lys-D-Ala-D-Ala)](n+1)-di-trans,octa-cis-undecaprenyl diphosphate + di-trans,octa-cis-undecaprenyl diphosphate + H(+)</text>
        <dbReference type="Rhea" id="RHEA:23708"/>
        <dbReference type="Rhea" id="RHEA-COMP:9602"/>
        <dbReference type="Rhea" id="RHEA-COMP:9603"/>
        <dbReference type="ChEBI" id="CHEBI:15378"/>
        <dbReference type="ChEBI" id="CHEBI:58405"/>
        <dbReference type="ChEBI" id="CHEBI:60033"/>
        <dbReference type="ChEBI" id="CHEBI:78435"/>
        <dbReference type="EC" id="2.4.99.28"/>
    </reaction>
</comment>
<dbReference type="FunFam" id="1.10.3810.10:FF:000001">
    <property type="entry name" value="Penicillin-binding protein 1A"/>
    <property type="match status" value="1"/>
</dbReference>
<keyword evidence="18" id="KW-1185">Reference proteome</keyword>
<dbReference type="GO" id="GO:0009002">
    <property type="term" value="F:serine-type D-Ala-D-Ala carboxypeptidase activity"/>
    <property type="evidence" value="ECO:0007669"/>
    <property type="project" value="UniProtKB-EC"/>
</dbReference>
<feature type="domain" description="Glycosyl transferase family 51" evidence="16">
    <location>
        <begin position="71"/>
        <end position="244"/>
    </location>
</feature>
<evidence type="ECO:0000256" key="6">
    <source>
        <dbReference type="ARBA" id="ARBA00022676"/>
    </source>
</evidence>
<name>A0A1C7PA44_9BACT</name>
<keyword evidence="5" id="KW-0645">Protease</keyword>
<dbReference type="GO" id="GO:0006508">
    <property type="term" value="P:proteolysis"/>
    <property type="evidence" value="ECO:0007669"/>
    <property type="project" value="UniProtKB-KW"/>
</dbReference>
<dbReference type="AlphaFoldDB" id="A0A1C7PA44"/>
<keyword evidence="12" id="KW-0961">Cell wall biogenesis/degradation</keyword>
<dbReference type="RefSeq" id="WP_067777492.1">
    <property type="nucleotide sequence ID" value="NZ_LIGX01000037.1"/>
</dbReference>
<comment type="pathway">
    <text evidence="1">Cell wall biogenesis; peptidoglycan biosynthesis.</text>
</comment>
<evidence type="ECO:0000256" key="10">
    <source>
        <dbReference type="ARBA" id="ARBA00022984"/>
    </source>
</evidence>
<evidence type="ECO:0000256" key="1">
    <source>
        <dbReference type="ARBA" id="ARBA00004752"/>
    </source>
</evidence>
<dbReference type="Gene3D" id="1.10.3810.10">
    <property type="entry name" value="Biosynthetic peptidoglycan transglycosylase-like"/>
    <property type="match status" value="1"/>
</dbReference>
<dbReference type="PANTHER" id="PTHR32282">
    <property type="entry name" value="BINDING PROTEIN TRANSPEPTIDASE, PUTATIVE-RELATED"/>
    <property type="match status" value="1"/>
</dbReference>
<evidence type="ECO:0000313" key="18">
    <source>
        <dbReference type="Proteomes" id="UP000176204"/>
    </source>
</evidence>